<evidence type="ECO:0000256" key="1">
    <source>
        <dbReference type="ARBA" id="ARBA00010641"/>
    </source>
</evidence>
<name>A0ABX5ZCA3_9MICO</name>
<dbReference type="InterPro" id="IPR036388">
    <property type="entry name" value="WH-like_DNA-bd_sf"/>
</dbReference>
<comment type="similarity">
    <text evidence="1">Belongs to the sigma-70 factor family. ECF subfamily.</text>
</comment>
<feature type="domain" description="RNA polymerase sigma-70 region 4" evidence="8">
    <location>
        <begin position="131"/>
        <end position="178"/>
    </location>
</feature>
<dbReference type="Gene3D" id="1.10.1740.10">
    <property type="match status" value="1"/>
</dbReference>
<keyword evidence="10" id="KW-1185">Reference proteome</keyword>
<evidence type="ECO:0000259" key="8">
    <source>
        <dbReference type="Pfam" id="PF04545"/>
    </source>
</evidence>
<evidence type="ECO:0000256" key="5">
    <source>
        <dbReference type="ARBA" id="ARBA00023163"/>
    </source>
</evidence>
<dbReference type="PANTHER" id="PTHR43133:SF66">
    <property type="entry name" value="ECF RNA POLYMERASE SIGMA FACTOR SIGK"/>
    <property type="match status" value="1"/>
</dbReference>
<proteinExistence type="inferred from homology"/>
<dbReference type="PANTHER" id="PTHR43133">
    <property type="entry name" value="RNA POLYMERASE ECF-TYPE SIGMA FACTO"/>
    <property type="match status" value="1"/>
</dbReference>
<dbReference type="SUPFAM" id="SSF88946">
    <property type="entry name" value="Sigma2 domain of RNA polymerase sigma factors"/>
    <property type="match status" value="1"/>
</dbReference>
<keyword evidence="3" id="KW-0731">Sigma factor</keyword>
<dbReference type="InterPro" id="IPR007630">
    <property type="entry name" value="RNA_pol_sigma70_r4"/>
</dbReference>
<evidence type="ECO:0000256" key="2">
    <source>
        <dbReference type="ARBA" id="ARBA00023015"/>
    </source>
</evidence>
<feature type="region of interest" description="Disordered" evidence="6">
    <location>
        <begin position="93"/>
        <end position="121"/>
    </location>
</feature>
<evidence type="ECO:0000256" key="6">
    <source>
        <dbReference type="SAM" id="MobiDB-lite"/>
    </source>
</evidence>
<dbReference type="InterPro" id="IPR014284">
    <property type="entry name" value="RNA_pol_sigma-70_dom"/>
</dbReference>
<dbReference type="InterPro" id="IPR007627">
    <property type="entry name" value="RNA_pol_sigma70_r2"/>
</dbReference>
<keyword evidence="4" id="KW-0238">DNA-binding</keyword>
<keyword evidence="2" id="KW-0805">Transcription regulation</keyword>
<dbReference type="InterPro" id="IPR013325">
    <property type="entry name" value="RNA_pol_sigma_r2"/>
</dbReference>
<evidence type="ECO:0000313" key="9">
    <source>
        <dbReference type="EMBL" id="QEH94336.1"/>
    </source>
</evidence>
<organism evidence="9 10">
    <name type="scientific">Dermacoccus abyssi</name>
    <dbReference type="NCBI Taxonomy" id="322596"/>
    <lineage>
        <taxon>Bacteria</taxon>
        <taxon>Bacillati</taxon>
        <taxon>Actinomycetota</taxon>
        <taxon>Actinomycetes</taxon>
        <taxon>Micrococcales</taxon>
        <taxon>Dermacoccaceae</taxon>
        <taxon>Dermacoccus</taxon>
    </lineage>
</organism>
<reference evidence="9 10" key="1">
    <citation type="submission" date="2019-08" db="EMBL/GenBank/DDBJ databases">
        <title>Dermacoccus abyssi strain HZAU 226, whole genome Nanopore sequencing project.</title>
        <authorList>
            <person name="Guo A."/>
            <person name="Zhang X."/>
            <person name="Ruan Y."/>
            <person name="Liu W."/>
            <person name="Chen Q."/>
            <person name="Gu L."/>
        </authorList>
    </citation>
    <scope>NUCLEOTIDE SEQUENCE [LARGE SCALE GENOMIC DNA]</scope>
    <source>
        <strain evidence="9 10">HZAU 226</strain>
    </source>
</reference>
<accession>A0ABX5ZCA3</accession>
<evidence type="ECO:0000313" key="10">
    <source>
        <dbReference type="Proteomes" id="UP000323565"/>
    </source>
</evidence>
<dbReference type="Proteomes" id="UP000323565">
    <property type="component" value="Chromosome"/>
</dbReference>
<dbReference type="EMBL" id="CP043031">
    <property type="protein sequence ID" value="QEH94336.1"/>
    <property type="molecule type" value="Genomic_DNA"/>
</dbReference>
<dbReference type="CDD" id="cd06171">
    <property type="entry name" value="Sigma70_r4"/>
    <property type="match status" value="1"/>
</dbReference>
<dbReference type="InterPro" id="IPR013324">
    <property type="entry name" value="RNA_pol_sigma_r3/r4-like"/>
</dbReference>
<dbReference type="NCBIfam" id="TIGR02937">
    <property type="entry name" value="sigma70-ECF"/>
    <property type="match status" value="1"/>
</dbReference>
<dbReference type="NCBIfam" id="NF007228">
    <property type="entry name" value="PRK09646.1"/>
    <property type="match status" value="1"/>
</dbReference>
<evidence type="ECO:0000256" key="3">
    <source>
        <dbReference type="ARBA" id="ARBA00023082"/>
    </source>
</evidence>
<evidence type="ECO:0000259" key="7">
    <source>
        <dbReference type="Pfam" id="PF04542"/>
    </source>
</evidence>
<evidence type="ECO:0000256" key="4">
    <source>
        <dbReference type="ARBA" id="ARBA00023125"/>
    </source>
</evidence>
<gene>
    <name evidence="9" type="ORF">FV141_13030</name>
</gene>
<keyword evidence="5" id="KW-0804">Transcription</keyword>
<dbReference type="Pfam" id="PF04542">
    <property type="entry name" value="Sigma70_r2"/>
    <property type="match status" value="1"/>
</dbReference>
<sequence>MGDSTAAASLAASLARCGTGDQTAFAEVYDQSSARVHGLVLRVVRDPSMAEECTQEVFLEIWRKANTFRVDGSPWGWMLAIAHRRAVDTVRSVQASRTRENSYAKQSYEPPSPGPEEAAMHAQERADVRDCLETLSPAQRPSIELAYWDGLTHHEVATRLDEPLGTVKSRIRDGLRRLADCLTSTEEGGDHA</sequence>
<feature type="domain" description="RNA polymerase sigma-70 region 2" evidence="7">
    <location>
        <begin position="29"/>
        <end position="93"/>
    </location>
</feature>
<dbReference type="SUPFAM" id="SSF88659">
    <property type="entry name" value="Sigma3 and sigma4 domains of RNA polymerase sigma factors"/>
    <property type="match status" value="1"/>
</dbReference>
<dbReference type="Pfam" id="PF04545">
    <property type="entry name" value="Sigma70_r4"/>
    <property type="match status" value="1"/>
</dbReference>
<dbReference type="InterPro" id="IPR039425">
    <property type="entry name" value="RNA_pol_sigma-70-like"/>
</dbReference>
<protein>
    <submittedName>
        <fullName evidence="9">Sigma-70 family RNA polymerase sigma factor</fullName>
    </submittedName>
</protein>
<dbReference type="Gene3D" id="1.10.10.10">
    <property type="entry name" value="Winged helix-like DNA-binding domain superfamily/Winged helix DNA-binding domain"/>
    <property type="match status" value="1"/>
</dbReference>